<dbReference type="InterPro" id="IPR004165">
    <property type="entry name" value="CoA_trans_fam_I"/>
</dbReference>
<dbReference type="GO" id="GO:0005739">
    <property type="term" value="C:mitochondrion"/>
    <property type="evidence" value="ECO:0007669"/>
    <property type="project" value="UniProtKB-SubCell"/>
</dbReference>
<keyword evidence="4 9" id="KW-0808">Transferase</keyword>
<name>A0AAD7SGF6_9TELE</name>
<dbReference type="NCBIfam" id="TIGR02428">
    <property type="entry name" value="pcaJ_scoB_fam"/>
    <property type="match status" value="1"/>
</dbReference>
<dbReference type="FunFam" id="3.40.1080.10:FF:000002">
    <property type="entry name" value="Succinyl-CoA:3-ketoacid-coenzyme A transferase, mitochondrial"/>
    <property type="match status" value="1"/>
</dbReference>
<dbReference type="Proteomes" id="UP001221898">
    <property type="component" value="Unassembled WGS sequence"/>
</dbReference>
<comment type="catalytic activity">
    <reaction evidence="8">
        <text>acetoacetate + succinyl-CoA = acetoacetyl-CoA + succinate</text>
        <dbReference type="Rhea" id="RHEA:25480"/>
        <dbReference type="ChEBI" id="CHEBI:13705"/>
        <dbReference type="ChEBI" id="CHEBI:30031"/>
        <dbReference type="ChEBI" id="CHEBI:57286"/>
        <dbReference type="ChEBI" id="CHEBI:57292"/>
        <dbReference type="EC" id="2.8.3.5"/>
    </reaction>
    <physiologicalReaction direction="left-to-right" evidence="8">
        <dbReference type="Rhea" id="RHEA:25481"/>
    </physiologicalReaction>
</comment>
<dbReference type="InterPro" id="IPR012792">
    <property type="entry name" value="3-oxoacid_CoA-transf_A"/>
</dbReference>
<comment type="function">
    <text evidence="9">Key enzyme for ketone body catabolism. Transfers the CoA moiety from succinate to acetoacetate. Formation of the enzyme-CoA intermediate proceeds via an unstable anhydride species formed between the carboxylate groups of the enzyme and substrate.</text>
</comment>
<dbReference type="SMART" id="SM00882">
    <property type="entry name" value="CoA_trans"/>
    <property type="match status" value="2"/>
</dbReference>
<evidence type="ECO:0000313" key="11">
    <source>
        <dbReference type="EMBL" id="KAJ8402010.1"/>
    </source>
</evidence>
<comment type="similarity">
    <text evidence="3 9">Belongs to the 3-oxoacid CoA-transferase family.</text>
</comment>
<dbReference type="InterPro" id="IPR004164">
    <property type="entry name" value="CoA_transf_AS"/>
</dbReference>
<comment type="pathway">
    <text evidence="2 9">Ketone metabolism; succinyl-CoA degradation; acetoacetyl-CoA from succinyl-CoA: step 1/1.</text>
</comment>
<evidence type="ECO:0000256" key="4">
    <source>
        <dbReference type="ARBA" id="ARBA00022679"/>
    </source>
</evidence>
<dbReference type="PROSITE" id="PS01273">
    <property type="entry name" value="COA_TRANSF_1"/>
    <property type="match status" value="1"/>
</dbReference>
<dbReference type="GO" id="GO:0008260">
    <property type="term" value="F:succinyl-CoA:3-oxo-acid CoA-transferase activity"/>
    <property type="evidence" value="ECO:0007669"/>
    <property type="project" value="UniProtKB-EC"/>
</dbReference>
<evidence type="ECO:0000313" key="12">
    <source>
        <dbReference type="Proteomes" id="UP001221898"/>
    </source>
</evidence>
<keyword evidence="12" id="KW-1185">Reference proteome</keyword>
<accession>A0AAD7SGF6</accession>
<dbReference type="InterPro" id="IPR012791">
    <property type="entry name" value="3-oxoacid_CoA-transf_B"/>
</dbReference>
<dbReference type="NCBIfam" id="TIGR02429">
    <property type="entry name" value="pcaI_scoA_fam"/>
    <property type="match status" value="1"/>
</dbReference>
<dbReference type="GO" id="GO:0046952">
    <property type="term" value="P:ketone body catabolic process"/>
    <property type="evidence" value="ECO:0007669"/>
    <property type="project" value="InterPro"/>
</dbReference>
<dbReference type="PROSITE" id="PS01274">
    <property type="entry name" value="COA_TRANSF_2"/>
    <property type="match status" value="1"/>
</dbReference>
<dbReference type="EC" id="2.8.3.5" evidence="9"/>
<dbReference type="InterPro" id="IPR004163">
    <property type="entry name" value="CoA_transf_BS"/>
</dbReference>
<dbReference type="FunFam" id="3.40.1080.10:FF:000001">
    <property type="entry name" value="Succinyl-coa:3-ketoacid-coenzyme a transferase subunit b"/>
    <property type="match status" value="1"/>
</dbReference>
<dbReference type="InterPro" id="IPR014388">
    <property type="entry name" value="3-oxoacid_CoA-transferase"/>
</dbReference>
<gene>
    <name evidence="11" type="ORF">AAFF_G00372450</name>
</gene>
<comment type="subcellular location">
    <subcellularLocation>
        <location evidence="1">Mitochondrion</location>
    </subcellularLocation>
</comment>
<comment type="catalytic activity">
    <reaction evidence="7">
        <text>a 3-oxo acid + succinyl-CoA = a 3-oxoacyl-CoA + succinate</text>
        <dbReference type="Rhea" id="RHEA:24564"/>
        <dbReference type="ChEBI" id="CHEBI:30031"/>
        <dbReference type="ChEBI" id="CHEBI:35973"/>
        <dbReference type="ChEBI" id="CHEBI:57292"/>
        <dbReference type="ChEBI" id="CHEBI:90726"/>
        <dbReference type="EC" id="2.8.3.5"/>
    </reaction>
    <physiologicalReaction direction="left-to-right" evidence="7">
        <dbReference type="Rhea" id="RHEA:24565"/>
    </physiologicalReaction>
</comment>
<dbReference type="AlphaFoldDB" id="A0AAD7SGF6"/>
<dbReference type="InterPro" id="IPR037171">
    <property type="entry name" value="NagB/RpiA_transferase-like"/>
</dbReference>
<evidence type="ECO:0000256" key="2">
    <source>
        <dbReference type="ARBA" id="ARBA00004753"/>
    </source>
</evidence>
<evidence type="ECO:0000256" key="6">
    <source>
        <dbReference type="ARBA" id="ARBA00023128"/>
    </source>
</evidence>
<protein>
    <recommendedName>
        <fullName evidence="9">Succinyl-CoA:3-ketoacid-coenzyme A transferase</fullName>
        <ecNumber evidence="9">2.8.3.5</ecNumber>
    </recommendedName>
</protein>
<evidence type="ECO:0000256" key="7">
    <source>
        <dbReference type="ARBA" id="ARBA00051054"/>
    </source>
</evidence>
<organism evidence="11 12">
    <name type="scientific">Aldrovandia affinis</name>
    <dbReference type="NCBI Taxonomy" id="143900"/>
    <lineage>
        <taxon>Eukaryota</taxon>
        <taxon>Metazoa</taxon>
        <taxon>Chordata</taxon>
        <taxon>Craniata</taxon>
        <taxon>Vertebrata</taxon>
        <taxon>Euteleostomi</taxon>
        <taxon>Actinopterygii</taxon>
        <taxon>Neopterygii</taxon>
        <taxon>Teleostei</taxon>
        <taxon>Notacanthiformes</taxon>
        <taxon>Halosauridae</taxon>
        <taxon>Aldrovandia</taxon>
    </lineage>
</organism>
<dbReference type="SUPFAM" id="SSF100950">
    <property type="entry name" value="NagB/RpiA/CoA transferase-like"/>
    <property type="match status" value="2"/>
</dbReference>
<keyword evidence="6 9" id="KW-0496">Mitochondrion</keyword>
<evidence type="ECO:0000256" key="9">
    <source>
        <dbReference type="PIRNR" id="PIRNR000858"/>
    </source>
</evidence>
<dbReference type="PIRSF" id="PIRSF000858">
    <property type="entry name" value="SCOT-t"/>
    <property type="match status" value="1"/>
</dbReference>
<evidence type="ECO:0000256" key="3">
    <source>
        <dbReference type="ARBA" id="ARBA00007154"/>
    </source>
</evidence>
<dbReference type="PANTHER" id="PTHR13707:SF23">
    <property type="entry name" value="SUCCINYL-COA:3-KETOACID-COENZYME A TRANSFERASE"/>
    <property type="match status" value="1"/>
</dbReference>
<comment type="caution">
    <text evidence="11">The sequence shown here is derived from an EMBL/GenBank/DDBJ whole genome shotgun (WGS) entry which is preliminary data.</text>
</comment>
<evidence type="ECO:0000256" key="1">
    <source>
        <dbReference type="ARBA" id="ARBA00004173"/>
    </source>
</evidence>
<dbReference type="EMBL" id="JAINUG010000066">
    <property type="protein sequence ID" value="KAJ8402010.1"/>
    <property type="molecule type" value="Genomic_DNA"/>
</dbReference>
<evidence type="ECO:0000256" key="5">
    <source>
        <dbReference type="ARBA" id="ARBA00022946"/>
    </source>
</evidence>
<dbReference type="Pfam" id="PF01144">
    <property type="entry name" value="CoA_trans"/>
    <property type="match status" value="2"/>
</dbReference>
<sequence length="499" mass="54463">MITQCSKHRPEENKNLSCRGAQFFTDPTDAVKDIPDGATLLVGGFGLCGIPENLINSLLKTGVKRITAVSNNAGVDNFGLGLLLQSKQIKRMISSYVGENMEFERQYLAGELEVELTPQGTLAERVRAGGAGVPAFFTATGYGTLIQEGGTPIKYNKDGTVAIASERREVREFGGRHYVMERAITGDFALVKAWKADRAGNIIFRKTTRNFNQPMCKAAKVTVVEVEEVVDVGTFTEEDIHIPGIYVDRIVSGGSYQKRIEKRTVQKDQAQKPKPKRESDVVRERIIRRAALEFQDGMYANLGIGIPMLASNFISPDITVHLQSENGILGLGPYPTEDEVDADLINAGKETVTVLPGASYFSSDESFAMIRGGHIDLTMLGAMQVSRYGDLANWMIPGKMVKGMGGAMDLVASAGTKVVVTMEHSAKGGKHKILETCNLPLTGKQCVDRIITEKAVFDVDKHKGLTLIEVWEGLTPDDIRACTGTEFGVSPNLRQMQQI</sequence>
<proteinExistence type="inferred from homology"/>
<dbReference type="PANTHER" id="PTHR13707">
    <property type="entry name" value="KETOACID-COENZYME A TRANSFERASE"/>
    <property type="match status" value="1"/>
</dbReference>
<reference evidence="11" key="1">
    <citation type="journal article" date="2023" name="Science">
        <title>Genome structures resolve the early diversification of teleost fishes.</title>
        <authorList>
            <person name="Parey E."/>
            <person name="Louis A."/>
            <person name="Montfort J."/>
            <person name="Bouchez O."/>
            <person name="Roques C."/>
            <person name="Iampietro C."/>
            <person name="Lluch J."/>
            <person name="Castinel A."/>
            <person name="Donnadieu C."/>
            <person name="Desvignes T."/>
            <person name="Floi Bucao C."/>
            <person name="Jouanno E."/>
            <person name="Wen M."/>
            <person name="Mejri S."/>
            <person name="Dirks R."/>
            <person name="Jansen H."/>
            <person name="Henkel C."/>
            <person name="Chen W.J."/>
            <person name="Zahm M."/>
            <person name="Cabau C."/>
            <person name="Klopp C."/>
            <person name="Thompson A.W."/>
            <person name="Robinson-Rechavi M."/>
            <person name="Braasch I."/>
            <person name="Lecointre G."/>
            <person name="Bobe J."/>
            <person name="Postlethwait J.H."/>
            <person name="Berthelot C."/>
            <person name="Roest Crollius H."/>
            <person name="Guiguen Y."/>
        </authorList>
    </citation>
    <scope>NUCLEOTIDE SEQUENCE</scope>
    <source>
        <strain evidence="11">NC1722</strain>
    </source>
</reference>
<dbReference type="Gene3D" id="3.40.1080.10">
    <property type="entry name" value="Glutaconate Coenzyme A-transferase"/>
    <property type="match status" value="2"/>
</dbReference>
<evidence type="ECO:0000256" key="10">
    <source>
        <dbReference type="PIRSR" id="PIRSR000858-1"/>
    </source>
</evidence>
<keyword evidence="5" id="KW-0809">Transit peptide</keyword>
<evidence type="ECO:0000256" key="8">
    <source>
        <dbReference type="ARBA" id="ARBA00051996"/>
    </source>
</evidence>
<feature type="active site" description="5-glutamyl coenzyme A thioester intermediate" evidence="10">
    <location>
        <position position="325"/>
    </location>
</feature>